<dbReference type="Proteomes" id="UP001487740">
    <property type="component" value="Unassembled WGS sequence"/>
</dbReference>
<keyword evidence="1" id="KW-0175">Coiled coil</keyword>
<dbReference type="EMBL" id="JARAKH010000014">
    <property type="protein sequence ID" value="KAK8397155.1"/>
    <property type="molecule type" value="Genomic_DNA"/>
</dbReference>
<dbReference type="PANTHER" id="PTHR21694:SF18">
    <property type="entry name" value="COILED-COIL DOMAIN-CONTAINING PROTEIN 63"/>
    <property type="match status" value="1"/>
</dbReference>
<gene>
    <name evidence="2" type="ORF">O3P69_004690</name>
</gene>
<organism evidence="2 3">
    <name type="scientific">Scylla paramamosain</name>
    <name type="common">Mud crab</name>
    <dbReference type="NCBI Taxonomy" id="85552"/>
    <lineage>
        <taxon>Eukaryota</taxon>
        <taxon>Metazoa</taxon>
        <taxon>Ecdysozoa</taxon>
        <taxon>Arthropoda</taxon>
        <taxon>Crustacea</taxon>
        <taxon>Multicrustacea</taxon>
        <taxon>Malacostraca</taxon>
        <taxon>Eumalacostraca</taxon>
        <taxon>Eucarida</taxon>
        <taxon>Decapoda</taxon>
        <taxon>Pleocyemata</taxon>
        <taxon>Brachyura</taxon>
        <taxon>Eubrachyura</taxon>
        <taxon>Portunoidea</taxon>
        <taxon>Portunidae</taxon>
        <taxon>Portuninae</taxon>
        <taxon>Scylla</taxon>
    </lineage>
</organism>
<proteinExistence type="predicted"/>
<keyword evidence="3" id="KW-1185">Reference proteome</keyword>
<name>A0AAW0UE79_SCYPA</name>
<evidence type="ECO:0000256" key="1">
    <source>
        <dbReference type="SAM" id="Coils"/>
    </source>
</evidence>
<dbReference type="InterPro" id="IPR051876">
    <property type="entry name" value="ODA-DC/CCD"/>
</dbReference>
<evidence type="ECO:0000313" key="2">
    <source>
        <dbReference type="EMBL" id="KAK8397155.1"/>
    </source>
</evidence>
<dbReference type="PANTHER" id="PTHR21694">
    <property type="entry name" value="COILED-COIL DOMAIN-CONTAINING PROTEIN 63"/>
    <property type="match status" value="1"/>
</dbReference>
<accession>A0AAW0UE79</accession>
<sequence>MAKREEKKETGEDVELEGAETLLSRLRRQYRMMERNRRQYRDEATVLLGRQRKIYRDLQREKSELEEQLAAMSTPQNETRDLRTVNNLAATLDRQREYQEAIDQEIRDLDASITSAEKRLRELRLRVPSGRQLEARRLAALKTNKALQNRIQQTTVRLNAVLADNCVLRSTLENLLKQRDKFMLQVKWADSNGWRAEGWSDGCDYPYLEWDSGGCPYVYVDWRSGGFTGRVWRY</sequence>
<comment type="caution">
    <text evidence="2">The sequence shown here is derived from an EMBL/GenBank/DDBJ whole genome shotgun (WGS) entry which is preliminary data.</text>
</comment>
<feature type="coiled-coil region" evidence="1">
    <location>
        <begin position="16"/>
        <end position="68"/>
    </location>
</feature>
<dbReference type="AlphaFoldDB" id="A0AAW0UE79"/>
<evidence type="ECO:0000313" key="3">
    <source>
        <dbReference type="Proteomes" id="UP001487740"/>
    </source>
</evidence>
<feature type="coiled-coil region" evidence="1">
    <location>
        <begin position="106"/>
        <end position="164"/>
    </location>
</feature>
<protein>
    <submittedName>
        <fullName evidence="2">Uncharacterized protein</fullName>
    </submittedName>
</protein>
<reference evidence="2 3" key="1">
    <citation type="submission" date="2023-03" db="EMBL/GenBank/DDBJ databases">
        <title>High-quality genome of Scylla paramamosain provides insights in environmental adaptation.</title>
        <authorList>
            <person name="Zhang L."/>
        </authorList>
    </citation>
    <scope>NUCLEOTIDE SEQUENCE [LARGE SCALE GENOMIC DNA]</scope>
    <source>
        <strain evidence="2">LZ_2023a</strain>
        <tissue evidence="2">Muscle</tissue>
    </source>
</reference>